<feature type="transmembrane region" description="Helical" evidence="9">
    <location>
        <begin position="63"/>
        <end position="81"/>
    </location>
</feature>
<keyword evidence="7 9" id="KW-0472">Membrane</keyword>
<keyword evidence="4" id="KW-1003">Cell membrane</keyword>
<proteinExistence type="inferred from homology"/>
<dbReference type="InterPro" id="IPR030923">
    <property type="entry name" value="LptG"/>
</dbReference>
<keyword evidence="6 9" id="KW-1133">Transmembrane helix</keyword>
<evidence type="ECO:0000313" key="11">
    <source>
        <dbReference type="Proteomes" id="UP000307999"/>
    </source>
</evidence>
<reference evidence="10 11" key="1">
    <citation type="submission" date="2019-04" db="EMBL/GenBank/DDBJ databases">
        <title>Thalassotalea guangxiensis sp. nov., isolated from sediment of the coastal wetland.</title>
        <authorList>
            <person name="Zheng S."/>
            <person name="Zhang D."/>
        </authorList>
    </citation>
    <scope>NUCLEOTIDE SEQUENCE [LARGE SCALE GENOMIC DNA]</scope>
    <source>
        <strain evidence="10 11">ZS-4</strain>
    </source>
</reference>
<accession>A0A4U1B9B4</accession>
<dbReference type="EMBL" id="SWDB01000005">
    <property type="protein sequence ID" value="TKB46937.1"/>
    <property type="molecule type" value="Genomic_DNA"/>
</dbReference>
<gene>
    <name evidence="10" type="primary">lptG</name>
    <name evidence="10" type="ORF">E8M12_03060</name>
</gene>
<dbReference type="PANTHER" id="PTHR33529:SF2">
    <property type="entry name" value="LIPOPOLYSACCHARIDE EXPORT SYSTEM PERMEASE PROTEIN LPTG"/>
    <property type="match status" value="1"/>
</dbReference>
<dbReference type="OrthoDB" id="9776227at2"/>
<dbReference type="AlphaFoldDB" id="A0A4U1B9B4"/>
<evidence type="ECO:0000256" key="1">
    <source>
        <dbReference type="ARBA" id="ARBA00002265"/>
    </source>
</evidence>
<keyword evidence="5 9" id="KW-0812">Transmembrane</keyword>
<feature type="transmembrane region" description="Helical" evidence="9">
    <location>
        <begin position="7"/>
        <end position="30"/>
    </location>
</feature>
<dbReference type="PANTHER" id="PTHR33529">
    <property type="entry name" value="SLR0882 PROTEIN-RELATED"/>
    <property type="match status" value="1"/>
</dbReference>
<evidence type="ECO:0000256" key="9">
    <source>
        <dbReference type="SAM" id="Phobius"/>
    </source>
</evidence>
<name>A0A4U1B9B4_9GAMM</name>
<evidence type="ECO:0000256" key="6">
    <source>
        <dbReference type="ARBA" id="ARBA00022989"/>
    </source>
</evidence>
<comment type="caution">
    <text evidence="10">The sequence shown here is derived from an EMBL/GenBank/DDBJ whole genome shotgun (WGS) entry which is preliminary data.</text>
</comment>
<protein>
    <submittedName>
        <fullName evidence="10">LPS export ABC transporter permease LptG</fullName>
    </submittedName>
</protein>
<dbReference type="InterPro" id="IPR005495">
    <property type="entry name" value="LptG/LptF_permease"/>
</dbReference>
<evidence type="ECO:0000256" key="5">
    <source>
        <dbReference type="ARBA" id="ARBA00022692"/>
    </source>
</evidence>
<evidence type="ECO:0000256" key="4">
    <source>
        <dbReference type="ARBA" id="ARBA00022475"/>
    </source>
</evidence>
<keyword evidence="11" id="KW-1185">Reference proteome</keyword>
<dbReference type="NCBIfam" id="TIGR04408">
    <property type="entry name" value="LptG_lptG"/>
    <property type="match status" value="1"/>
</dbReference>
<feature type="transmembrane region" description="Helical" evidence="9">
    <location>
        <begin position="334"/>
        <end position="352"/>
    </location>
</feature>
<feature type="transmembrane region" description="Helical" evidence="9">
    <location>
        <begin position="275"/>
        <end position="293"/>
    </location>
</feature>
<comment type="subunit">
    <text evidence="8">Component of the lipopolysaccharide transport and assembly complex. The LptBFG transporter is composed of two ATP-binding proteins (LptB) and two transmembrane proteins (LptF and LptG).</text>
</comment>
<comment type="similarity">
    <text evidence="3">Belongs to the LptF/LptG family.</text>
</comment>
<dbReference type="GO" id="GO:0055085">
    <property type="term" value="P:transmembrane transport"/>
    <property type="evidence" value="ECO:0007669"/>
    <property type="project" value="InterPro"/>
</dbReference>
<comment type="subcellular location">
    <subcellularLocation>
        <location evidence="2">Cell membrane</location>
        <topology evidence="2">Multi-pass membrane protein</topology>
    </subcellularLocation>
</comment>
<evidence type="ECO:0000256" key="8">
    <source>
        <dbReference type="ARBA" id="ARBA00026081"/>
    </source>
</evidence>
<comment type="function">
    <text evidence="1">Part of the ABC transporter complex LptBFG involved in the translocation of lipopolysaccharide (LPS) from the inner membrane to the outer membrane.</text>
</comment>
<organism evidence="10 11">
    <name type="scientific">Thalassotalea mangrovi</name>
    <dbReference type="NCBI Taxonomy" id="2572245"/>
    <lineage>
        <taxon>Bacteria</taxon>
        <taxon>Pseudomonadati</taxon>
        <taxon>Pseudomonadota</taxon>
        <taxon>Gammaproteobacteria</taxon>
        <taxon>Alteromonadales</taxon>
        <taxon>Colwelliaceae</taxon>
        <taxon>Thalassotalea</taxon>
    </lineage>
</organism>
<evidence type="ECO:0000256" key="2">
    <source>
        <dbReference type="ARBA" id="ARBA00004651"/>
    </source>
</evidence>
<dbReference type="GO" id="GO:0043190">
    <property type="term" value="C:ATP-binding cassette (ABC) transporter complex"/>
    <property type="evidence" value="ECO:0007669"/>
    <property type="project" value="InterPro"/>
</dbReference>
<dbReference type="RefSeq" id="WP_136734616.1">
    <property type="nucleotide sequence ID" value="NZ_SWDB01000005.1"/>
</dbReference>
<dbReference type="Proteomes" id="UP000307999">
    <property type="component" value="Unassembled WGS sequence"/>
</dbReference>
<evidence type="ECO:0000313" key="10">
    <source>
        <dbReference type="EMBL" id="TKB46937.1"/>
    </source>
</evidence>
<dbReference type="Pfam" id="PF03739">
    <property type="entry name" value="LptF_LptG"/>
    <property type="match status" value="1"/>
</dbReference>
<sequence>MRILDFYIGRVIASTTFITLAVLVSISGIIKFVEQMRAVGRGSYDLADAALYALYSVPRDLEIFFPMAALIGGLIGLGMLANNSELVVMQAAGLSKLQIIKSVMKSAALLIILSMAIGEWVAPEGEKNARELRARAISSGSLISAKNGVWAKDGDFIVHITEVQDTNSLSGLAIYRFDSQFKMSLWKNADTAIWQPSDKKWLLADVEISELTEKKITTTRKESELWRSSLTPDKLGVVTVKPESLSVSGLVSYLDYLAENNQESSRYQLAFWRKLMQPITVAVMLLVALSYIFGPLRSVSMGARIMMGIGTGISYDFLNRMFGSMSLTFQFPPIIGAIVPSLLFVAIAVYLLQRKA</sequence>
<evidence type="ECO:0000256" key="7">
    <source>
        <dbReference type="ARBA" id="ARBA00023136"/>
    </source>
</evidence>
<evidence type="ECO:0000256" key="3">
    <source>
        <dbReference type="ARBA" id="ARBA00007725"/>
    </source>
</evidence>
<dbReference type="GO" id="GO:0015920">
    <property type="term" value="P:lipopolysaccharide transport"/>
    <property type="evidence" value="ECO:0007669"/>
    <property type="project" value="TreeGrafter"/>
</dbReference>